<dbReference type="RefSeq" id="WP_344661536.1">
    <property type="nucleotide sequence ID" value="NZ_BAAAQM010000055.1"/>
</dbReference>
<dbReference type="Pfam" id="PF01447">
    <property type="entry name" value="Peptidase_M4"/>
    <property type="match status" value="1"/>
</dbReference>
<keyword evidence="4" id="KW-0378">Hydrolase</keyword>
<dbReference type="Gene3D" id="3.10.450.490">
    <property type="match status" value="1"/>
</dbReference>
<reference evidence="13" key="1">
    <citation type="journal article" date="2019" name="Int. J. Syst. Evol. Microbiol.">
        <title>The Global Catalogue of Microorganisms (GCM) 10K type strain sequencing project: providing services to taxonomists for standard genome sequencing and annotation.</title>
        <authorList>
            <consortium name="The Broad Institute Genomics Platform"/>
            <consortium name="The Broad Institute Genome Sequencing Center for Infectious Disease"/>
            <person name="Wu L."/>
            <person name="Ma J."/>
        </authorList>
    </citation>
    <scope>NUCLEOTIDE SEQUENCE [LARGE SCALE GENOMIC DNA]</scope>
    <source>
        <strain evidence="13">JCM 16013</strain>
    </source>
</reference>
<dbReference type="EMBL" id="BAAAQM010000055">
    <property type="protein sequence ID" value="GAA1995576.1"/>
    <property type="molecule type" value="Genomic_DNA"/>
</dbReference>
<dbReference type="InterPro" id="IPR013856">
    <property type="entry name" value="Peptidase_M4_domain"/>
</dbReference>
<keyword evidence="2" id="KW-0479">Metal-binding</keyword>
<dbReference type="Gene3D" id="2.60.120.260">
    <property type="entry name" value="Galactose-binding domain-like"/>
    <property type="match status" value="1"/>
</dbReference>
<feature type="chain" id="PRO_5047200708" description="Zn-dependent metalloprotease" evidence="8">
    <location>
        <begin position="24"/>
        <end position="873"/>
    </location>
</feature>
<dbReference type="PANTHER" id="PTHR33794:SF1">
    <property type="entry name" value="BACILLOLYSIN"/>
    <property type="match status" value="1"/>
</dbReference>
<keyword evidence="6" id="KW-0482">Metalloprotease</keyword>
<dbReference type="InterPro" id="IPR013783">
    <property type="entry name" value="Ig-like_fold"/>
</dbReference>
<dbReference type="InterPro" id="IPR015919">
    <property type="entry name" value="Cadherin-like_sf"/>
</dbReference>
<evidence type="ECO:0000256" key="8">
    <source>
        <dbReference type="SAM" id="SignalP"/>
    </source>
</evidence>
<evidence type="ECO:0000313" key="13">
    <source>
        <dbReference type="Proteomes" id="UP001499854"/>
    </source>
</evidence>
<feature type="domain" description="Peptidase M4 C-terminal" evidence="10">
    <location>
        <begin position="352"/>
        <end position="509"/>
    </location>
</feature>
<evidence type="ECO:0000313" key="12">
    <source>
        <dbReference type="EMBL" id="GAA1995576.1"/>
    </source>
</evidence>
<keyword evidence="1" id="KW-0645">Protease</keyword>
<feature type="compositionally biased region" description="Polar residues" evidence="7">
    <location>
        <begin position="624"/>
        <end position="641"/>
    </location>
</feature>
<organism evidence="12 13">
    <name type="scientific">Catenulispora subtropica</name>
    <dbReference type="NCBI Taxonomy" id="450798"/>
    <lineage>
        <taxon>Bacteria</taxon>
        <taxon>Bacillati</taxon>
        <taxon>Actinomycetota</taxon>
        <taxon>Actinomycetes</taxon>
        <taxon>Catenulisporales</taxon>
        <taxon>Catenulisporaceae</taxon>
        <taxon>Catenulispora</taxon>
    </lineage>
</organism>
<sequence length="873" mass="88413">MPRLLAATIATGTTVAASVTALAASTVPAAAAPQQTATPSAQSLAVSSADALVAGRPGFLLASPNDTFVRQQAVSSNGIQYVPYTRTYSGLPVVGGDFVIVTNSAGQVVANSVAQEHAIGTLSTTPTLSSAKAASVAKAQLKSVSKVEGSTLVVYALGSGPAALAWETTVDGTDADGPSRLSVDVDAKTGAVLHTQEHVMHGSGTSAWNGPNPVHIDTSGSGSSFSMNTPNITNMPCQDAANNTTFTKSTDTWGSSDKTSRETGCVDALFGAQTEFKMLAQWDGRNGMDGSGGAWPIRVGDQEENAYYDGSQVQIGYNSQGQWIGAIDVIAHEMGHGVDDHTPGGISGNGTQEFVADTFGAATEWFANEPSPYDVPDFTVGEQINLVGSGPIRNMYNPSALGDPNCYSSSIPGGEVHSSAGPGNHWFYLVAEGSNPTNGQPTSPTCNSSSVTGIGVQNAEKIMYNAMLMKTSSSSYLAYRTWTLTAAKNLDSTCAEFNTVKAAWDAVSVPAQSGDPTCTAGTNDFSMAVSPTSGSVNPGSSLTATVSTTLTSGSAQSIALTASGLPTGATASFSPSSVNSGSSSTMTISTTSSTPSGSSTVTVKGTGASATHTTTFTLTVNPTGSETVNVTNPGNQTSTQNTAITPLTISATDSAGKSLTFSATGLPAGLSISSAGVISGTPTGTGTSSVTVTASSGTASGSATFSWTVNPVSGGCTAAQLLGNAGFETGSAAPWTATAGVIDNSSSEAAHSGSWKAWLDGYGTTHTDTLAQQVTIPASCKSATFSFFDHIDTSETTTSVAYDKLNVQVLNSSGTVLATLATYSNLNAASGYVSHSFNLNSYIGQTISVKFTGTEDSSLQTSFVVDDTALNVN</sequence>
<keyword evidence="13" id="KW-1185">Reference proteome</keyword>
<evidence type="ECO:0000259" key="10">
    <source>
        <dbReference type="Pfam" id="PF02868"/>
    </source>
</evidence>
<dbReference type="Pfam" id="PF05345">
    <property type="entry name" value="He_PIG"/>
    <property type="match status" value="1"/>
</dbReference>
<proteinExistence type="predicted"/>
<evidence type="ECO:0000256" key="4">
    <source>
        <dbReference type="ARBA" id="ARBA00022801"/>
    </source>
</evidence>
<dbReference type="InterPro" id="IPR050728">
    <property type="entry name" value="Zinc_Metalloprotease_M4"/>
</dbReference>
<evidence type="ECO:0000256" key="2">
    <source>
        <dbReference type="ARBA" id="ARBA00022723"/>
    </source>
</evidence>
<evidence type="ECO:0000256" key="6">
    <source>
        <dbReference type="ARBA" id="ARBA00023049"/>
    </source>
</evidence>
<gene>
    <name evidence="12" type="ORF">GCM10009838_70530</name>
</gene>
<dbReference type="SUPFAM" id="SSF49313">
    <property type="entry name" value="Cadherin-like"/>
    <property type="match status" value="1"/>
</dbReference>
<dbReference type="Proteomes" id="UP001499854">
    <property type="component" value="Unassembled WGS sequence"/>
</dbReference>
<dbReference type="InterPro" id="IPR011096">
    <property type="entry name" value="FTP_domain"/>
</dbReference>
<dbReference type="Gene3D" id="2.60.40.10">
    <property type="entry name" value="Immunoglobulins"/>
    <property type="match status" value="1"/>
</dbReference>
<dbReference type="InterPro" id="IPR027268">
    <property type="entry name" value="Peptidase_M4/M1_CTD_sf"/>
</dbReference>
<feature type="signal peptide" evidence="8">
    <location>
        <begin position="1"/>
        <end position="23"/>
    </location>
</feature>
<protein>
    <recommendedName>
        <fullName evidence="14">Zn-dependent metalloprotease</fullName>
    </recommendedName>
</protein>
<dbReference type="PANTHER" id="PTHR33794">
    <property type="entry name" value="BACILLOLYSIN"/>
    <property type="match status" value="1"/>
</dbReference>
<evidence type="ECO:0000259" key="11">
    <source>
        <dbReference type="Pfam" id="PF07504"/>
    </source>
</evidence>
<dbReference type="InterPro" id="IPR001570">
    <property type="entry name" value="Peptidase_M4_C_domain"/>
</dbReference>
<evidence type="ECO:0000259" key="9">
    <source>
        <dbReference type="Pfam" id="PF01447"/>
    </source>
</evidence>
<dbReference type="CDD" id="cd09597">
    <property type="entry name" value="M4_TLP"/>
    <property type="match status" value="1"/>
</dbReference>
<name>A0ABP5EI25_9ACTN</name>
<evidence type="ECO:0000256" key="5">
    <source>
        <dbReference type="ARBA" id="ARBA00022833"/>
    </source>
</evidence>
<evidence type="ECO:0000256" key="3">
    <source>
        <dbReference type="ARBA" id="ARBA00022729"/>
    </source>
</evidence>
<feature type="region of interest" description="Disordered" evidence="7">
    <location>
        <begin position="618"/>
        <end position="641"/>
    </location>
</feature>
<evidence type="ECO:0000256" key="1">
    <source>
        <dbReference type="ARBA" id="ARBA00022670"/>
    </source>
</evidence>
<feature type="domain" description="FTP" evidence="11">
    <location>
        <begin position="69"/>
        <end position="110"/>
    </location>
</feature>
<dbReference type="Gene3D" id="3.10.170.10">
    <property type="match status" value="1"/>
</dbReference>
<dbReference type="Pfam" id="PF07504">
    <property type="entry name" value="FTP"/>
    <property type="match status" value="1"/>
</dbReference>
<dbReference type="SUPFAM" id="SSF55486">
    <property type="entry name" value="Metalloproteases ('zincins'), catalytic domain"/>
    <property type="match status" value="1"/>
</dbReference>
<dbReference type="Pfam" id="PF02868">
    <property type="entry name" value="Peptidase_M4_C"/>
    <property type="match status" value="1"/>
</dbReference>
<feature type="domain" description="Peptidase M4" evidence="9">
    <location>
        <begin position="204"/>
        <end position="338"/>
    </location>
</feature>
<evidence type="ECO:0000256" key="7">
    <source>
        <dbReference type="SAM" id="MobiDB-lite"/>
    </source>
</evidence>
<accession>A0ABP5EI25</accession>
<evidence type="ECO:0008006" key="14">
    <source>
        <dbReference type="Google" id="ProtNLM"/>
    </source>
</evidence>
<feature type="region of interest" description="Disordered" evidence="7">
    <location>
        <begin position="572"/>
        <end position="606"/>
    </location>
</feature>
<dbReference type="Gene3D" id="1.10.390.10">
    <property type="entry name" value="Neutral Protease Domain 2"/>
    <property type="match status" value="1"/>
</dbReference>
<keyword evidence="5" id="KW-0862">Zinc</keyword>
<keyword evidence="3 8" id="KW-0732">Signal</keyword>
<comment type="caution">
    <text evidence="12">The sequence shown here is derived from an EMBL/GenBank/DDBJ whole genome shotgun (WGS) entry which is preliminary data.</text>
</comment>